<keyword evidence="1" id="KW-1133">Transmembrane helix</keyword>
<sequence length="106" mass="12024">MVFPICAEIMHPHGSPGPDTNLFTMRYISEHSQNLLGTIVQPTLFFFSTTIYLLALTGASVVQCYTNTQMTTLWILFLYRCCRIAGTNYAPAIWILGVLYNFPFSF</sequence>
<reference evidence="2" key="1">
    <citation type="submission" date="2014-09" db="EMBL/GenBank/DDBJ databases">
        <authorList>
            <person name="Magalhaes I.L.F."/>
            <person name="Oliveira U."/>
            <person name="Santos F.R."/>
            <person name="Vidigal T.H.D.A."/>
            <person name="Brescovit A.D."/>
            <person name="Santos A.J."/>
        </authorList>
    </citation>
    <scope>NUCLEOTIDE SEQUENCE</scope>
    <source>
        <tissue evidence="2">Shoot tissue taken approximately 20 cm above the soil surface</tissue>
    </source>
</reference>
<feature type="transmembrane region" description="Helical" evidence="1">
    <location>
        <begin position="44"/>
        <end position="65"/>
    </location>
</feature>
<accession>A0A0A9EVE1</accession>
<feature type="transmembrane region" description="Helical" evidence="1">
    <location>
        <begin position="77"/>
        <end position="100"/>
    </location>
</feature>
<keyword evidence="1" id="KW-0812">Transmembrane</keyword>
<name>A0A0A9EVE1_ARUDO</name>
<reference evidence="2" key="2">
    <citation type="journal article" date="2015" name="Data Brief">
        <title>Shoot transcriptome of the giant reed, Arundo donax.</title>
        <authorList>
            <person name="Barrero R.A."/>
            <person name="Guerrero F.D."/>
            <person name="Moolhuijzen P."/>
            <person name="Goolsby J.A."/>
            <person name="Tidwell J."/>
            <person name="Bellgard S.E."/>
            <person name="Bellgard M.I."/>
        </authorList>
    </citation>
    <scope>NUCLEOTIDE SEQUENCE</scope>
    <source>
        <tissue evidence="2">Shoot tissue taken approximately 20 cm above the soil surface</tissue>
    </source>
</reference>
<organism evidence="2">
    <name type="scientific">Arundo donax</name>
    <name type="common">Giant reed</name>
    <name type="synonym">Donax arundinaceus</name>
    <dbReference type="NCBI Taxonomy" id="35708"/>
    <lineage>
        <taxon>Eukaryota</taxon>
        <taxon>Viridiplantae</taxon>
        <taxon>Streptophyta</taxon>
        <taxon>Embryophyta</taxon>
        <taxon>Tracheophyta</taxon>
        <taxon>Spermatophyta</taxon>
        <taxon>Magnoliopsida</taxon>
        <taxon>Liliopsida</taxon>
        <taxon>Poales</taxon>
        <taxon>Poaceae</taxon>
        <taxon>PACMAD clade</taxon>
        <taxon>Arundinoideae</taxon>
        <taxon>Arundineae</taxon>
        <taxon>Arundo</taxon>
    </lineage>
</organism>
<protein>
    <submittedName>
        <fullName evidence="2">Uncharacterized protein</fullName>
    </submittedName>
</protein>
<keyword evidence="1" id="KW-0472">Membrane</keyword>
<evidence type="ECO:0000256" key="1">
    <source>
        <dbReference type="SAM" id="Phobius"/>
    </source>
</evidence>
<dbReference type="EMBL" id="GBRH01194932">
    <property type="protein sequence ID" value="JAE02964.1"/>
    <property type="molecule type" value="Transcribed_RNA"/>
</dbReference>
<evidence type="ECO:0000313" key="2">
    <source>
        <dbReference type="EMBL" id="JAE02964.1"/>
    </source>
</evidence>
<proteinExistence type="predicted"/>
<dbReference type="AlphaFoldDB" id="A0A0A9EVE1"/>
<dbReference type="EMBL" id="GBRH01277061">
    <property type="protein sequence ID" value="JAD20834.1"/>
    <property type="molecule type" value="Transcribed_RNA"/>
</dbReference>